<evidence type="ECO:0000256" key="2">
    <source>
        <dbReference type="ARBA" id="ARBA00023125"/>
    </source>
</evidence>
<keyword evidence="1" id="KW-0805">Transcription regulation</keyword>
<feature type="domain" description="HTH cro/C1-type" evidence="4">
    <location>
        <begin position="39"/>
        <end position="92"/>
    </location>
</feature>
<dbReference type="PROSITE" id="PS50943">
    <property type="entry name" value="HTH_CROC1"/>
    <property type="match status" value="1"/>
</dbReference>
<evidence type="ECO:0000256" key="3">
    <source>
        <dbReference type="ARBA" id="ARBA00023163"/>
    </source>
</evidence>
<dbReference type="CDD" id="cd00093">
    <property type="entry name" value="HTH_XRE"/>
    <property type="match status" value="1"/>
</dbReference>
<evidence type="ECO:0000313" key="5">
    <source>
        <dbReference type="EMBL" id="MBB1489596.1"/>
    </source>
</evidence>
<dbReference type="RefSeq" id="WP_182812146.1">
    <property type="nucleotide sequence ID" value="NZ_JACJFM010000062.1"/>
</dbReference>
<dbReference type="GO" id="GO:0003677">
    <property type="term" value="F:DNA binding"/>
    <property type="evidence" value="ECO:0007669"/>
    <property type="project" value="UniProtKB-KW"/>
</dbReference>
<dbReference type="AlphaFoldDB" id="A0A839IZT5"/>
<name>A0A839IZT5_9GAMM</name>
<keyword evidence="2" id="KW-0238">DNA-binding</keyword>
<sequence length="100" mass="11178">MNDELFSELLASAEEMVAIENGSITPDPARVHHFDTIDVKAIRKAANRTQQEFASLIGASSETVRSWEMKRRNPSGTAKKLLILLQDNPKEMLNILEAAR</sequence>
<keyword evidence="3" id="KW-0804">Transcription</keyword>
<evidence type="ECO:0000256" key="1">
    <source>
        <dbReference type="ARBA" id="ARBA00023015"/>
    </source>
</evidence>
<dbReference type="InterPro" id="IPR052359">
    <property type="entry name" value="HTH-type_reg/antitoxin"/>
</dbReference>
<keyword evidence="6" id="KW-1185">Reference proteome</keyword>
<dbReference type="InterPro" id="IPR047761">
    <property type="entry name" value="NadS-like"/>
</dbReference>
<dbReference type="InterPro" id="IPR010982">
    <property type="entry name" value="Lambda_DNA-bd_dom_sf"/>
</dbReference>
<dbReference type="PANTHER" id="PTHR36511">
    <property type="entry name" value="MERR FAMILY BACTERIAL REGULATORY PROTEIN"/>
    <property type="match status" value="1"/>
</dbReference>
<accession>A0A839IZT5</accession>
<reference evidence="5 6" key="1">
    <citation type="submission" date="2020-08" db="EMBL/GenBank/DDBJ databases">
        <title>Oceanospirillum sp. nov. isolated from marine sediment.</title>
        <authorList>
            <person name="Ji X."/>
        </authorList>
    </citation>
    <scope>NUCLEOTIDE SEQUENCE [LARGE SCALE GENOMIC DNA]</scope>
    <source>
        <strain evidence="5 6">D5</strain>
    </source>
</reference>
<dbReference type="NCBIfam" id="NF041265">
    <property type="entry name" value="NadS"/>
    <property type="match status" value="1"/>
</dbReference>
<proteinExistence type="predicted"/>
<dbReference type="SUPFAM" id="SSF47413">
    <property type="entry name" value="lambda repressor-like DNA-binding domains"/>
    <property type="match status" value="1"/>
</dbReference>
<dbReference type="InterPro" id="IPR001387">
    <property type="entry name" value="Cro/C1-type_HTH"/>
</dbReference>
<dbReference type="PANTHER" id="PTHR36511:SF3">
    <property type="entry name" value="ANTITOXIN HIGA-2"/>
    <property type="match status" value="1"/>
</dbReference>
<dbReference type="Proteomes" id="UP000565262">
    <property type="component" value="Unassembled WGS sequence"/>
</dbReference>
<dbReference type="Pfam" id="PF01381">
    <property type="entry name" value="HTH_3"/>
    <property type="match status" value="1"/>
</dbReference>
<evidence type="ECO:0000259" key="4">
    <source>
        <dbReference type="PROSITE" id="PS50943"/>
    </source>
</evidence>
<dbReference type="Gene3D" id="1.10.260.40">
    <property type="entry name" value="lambda repressor-like DNA-binding domains"/>
    <property type="match status" value="1"/>
</dbReference>
<organism evidence="5 6">
    <name type="scientific">Oceanospirillum sediminis</name>
    <dbReference type="NCBI Taxonomy" id="2760088"/>
    <lineage>
        <taxon>Bacteria</taxon>
        <taxon>Pseudomonadati</taxon>
        <taxon>Pseudomonadota</taxon>
        <taxon>Gammaproteobacteria</taxon>
        <taxon>Oceanospirillales</taxon>
        <taxon>Oceanospirillaceae</taxon>
        <taxon>Oceanospirillum</taxon>
    </lineage>
</organism>
<protein>
    <submittedName>
        <fullName evidence="5">Helix-turn-helix domain-containing protein</fullName>
    </submittedName>
</protein>
<dbReference type="EMBL" id="JACJFM010000062">
    <property type="protein sequence ID" value="MBB1489596.1"/>
    <property type="molecule type" value="Genomic_DNA"/>
</dbReference>
<evidence type="ECO:0000313" key="6">
    <source>
        <dbReference type="Proteomes" id="UP000565262"/>
    </source>
</evidence>
<comment type="caution">
    <text evidence="5">The sequence shown here is derived from an EMBL/GenBank/DDBJ whole genome shotgun (WGS) entry which is preliminary data.</text>
</comment>
<gene>
    <name evidence="5" type="ORF">H4O21_23580</name>
</gene>